<feature type="region of interest" description="Disordered" evidence="1">
    <location>
        <begin position="1"/>
        <end position="21"/>
    </location>
</feature>
<keyword evidence="3" id="KW-1185">Reference proteome</keyword>
<feature type="non-terminal residue" evidence="2">
    <location>
        <position position="429"/>
    </location>
</feature>
<organism evidence="2 3">
    <name type="scientific">Batillaria attramentaria</name>
    <dbReference type="NCBI Taxonomy" id="370345"/>
    <lineage>
        <taxon>Eukaryota</taxon>
        <taxon>Metazoa</taxon>
        <taxon>Spiralia</taxon>
        <taxon>Lophotrochozoa</taxon>
        <taxon>Mollusca</taxon>
        <taxon>Gastropoda</taxon>
        <taxon>Caenogastropoda</taxon>
        <taxon>Sorbeoconcha</taxon>
        <taxon>Cerithioidea</taxon>
        <taxon>Batillariidae</taxon>
        <taxon>Batillaria</taxon>
    </lineage>
</organism>
<sequence length="429" mass="48411">MGSVTRQTPVAEASTQSWTRSLQQKYPRISYHREDMNEIPPPEPPQILYYRGRHEPPYEWSSGCQWQDQVPIEYWALLPSRQLYVLIIFRQWFVLQLSSSTPHTAATPRLGCFDTSQRSLFASCTQTMMSQRNIDCRLRTRVPCYKRQKLSNLPRESICAGAFFAYARMTNFCVSGGHMGVDGVAFAGTTLNSSSHEPEVATAFSKMEYQIMDIRRKQAKFIQHPFSARQNYLDVDRTHKLKRSASIKGFILPIPIRIALNSPPEVITRDLATRDLDETSQVTAQLEVQRFWSSDQSCDQGKQYGWPALGRSSVSLTKLVRNSGLRLGVFFSQAPFTQGSELSIRDNYVMQQDSKTAAPGPADTAGLENGQRQRRRFNSVRCRNLSTAAYTDVSDAAISRPDVSGAVIGCALEPRTIRQCLVGYLVQVP</sequence>
<name>A0ABD0JAW9_9CAEN</name>
<evidence type="ECO:0000313" key="3">
    <source>
        <dbReference type="Proteomes" id="UP001519460"/>
    </source>
</evidence>
<accession>A0ABD0JAW9</accession>
<gene>
    <name evidence="2" type="ORF">BaRGS_00036759</name>
</gene>
<evidence type="ECO:0000313" key="2">
    <source>
        <dbReference type="EMBL" id="KAK7468015.1"/>
    </source>
</evidence>
<dbReference type="EMBL" id="JACVVK020000526">
    <property type="protein sequence ID" value="KAK7468015.1"/>
    <property type="molecule type" value="Genomic_DNA"/>
</dbReference>
<dbReference type="Proteomes" id="UP001519460">
    <property type="component" value="Unassembled WGS sequence"/>
</dbReference>
<evidence type="ECO:0000256" key="1">
    <source>
        <dbReference type="SAM" id="MobiDB-lite"/>
    </source>
</evidence>
<proteinExistence type="predicted"/>
<dbReference type="AlphaFoldDB" id="A0ABD0JAW9"/>
<reference evidence="2 3" key="1">
    <citation type="journal article" date="2023" name="Sci. Data">
        <title>Genome assembly of the Korean intertidal mud-creeper Batillaria attramentaria.</title>
        <authorList>
            <person name="Patra A.K."/>
            <person name="Ho P.T."/>
            <person name="Jun S."/>
            <person name="Lee S.J."/>
            <person name="Kim Y."/>
            <person name="Won Y.J."/>
        </authorList>
    </citation>
    <scope>NUCLEOTIDE SEQUENCE [LARGE SCALE GENOMIC DNA]</scope>
    <source>
        <strain evidence="2">Wonlab-2016</strain>
    </source>
</reference>
<comment type="caution">
    <text evidence="2">The sequence shown here is derived from an EMBL/GenBank/DDBJ whole genome shotgun (WGS) entry which is preliminary data.</text>
</comment>
<protein>
    <submittedName>
        <fullName evidence="2">Uncharacterized protein</fullName>
    </submittedName>
</protein>